<keyword evidence="5 8" id="KW-0812">Transmembrane</keyword>
<reference evidence="9 10" key="2">
    <citation type="journal article" date="2011" name="J. Bacteriol.">
        <title>Complete genome sequence of a carbon monoxide-utilizing acetogen, Eubacterium limosum KIST612.</title>
        <authorList>
            <person name="Roh H."/>
            <person name="Ko H.J."/>
            <person name="Kim D."/>
            <person name="Choi D.G."/>
            <person name="Park S."/>
            <person name="Kim S."/>
            <person name="Chang I.S."/>
            <person name="Choi I.G."/>
        </authorList>
    </citation>
    <scope>NUCLEOTIDE SEQUENCE [LARGE SCALE GENOMIC DNA]</scope>
    <source>
        <strain evidence="9 10">KIST612</strain>
    </source>
</reference>
<evidence type="ECO:0000313" key="10">
    <source>
        <dbReference type="Proteomes" id="UP000006873"/>
    </source>
</evidence>
<dbReference type="KEGG" id="elm:ELI_2808"/>
<keyword evidence="6 8" id="KW-1133">Transmembrane helix</keyword>
<name>E3GEV9_9FIRM</name>
<evidence type="ECO:0000313" key="9">
    <source>
        <dbReference type="EMBL" id="ADO37789.1"/>
    </source>
</evidence>
<feature type="transmembrane region" description="Helical" evidence="8">
    <location>
        <begin position="76"/>
        <end position="96"/>
    </location>
</feature>
<dbReference type="eggNOG" id="COG0609">
    <property type="taxonomic scope" value="Bacteria"/>
</dbReference>
<dbReference type="Gene3D" id="1.10.3470.10">
    <property type="entry name" value="ABC transporter involved in vitamin B12 uptake, BtuC"/>
    <property type="match status" value="1"/>
</dbReference>
<comment type="subcellular location">
    <subcellularLocation>
        <location evidence="1">Cell membrane</location>
        <topology evidence="1">Multi-pass membrane protein</topology>
    </subcellularLocation>
</comment>
<comment type="similarity">
    <text evidence="2">Belongs to the binding-protein-dependent transport system permease family. FecCD subfamily.</text>
</comment>
<feature type="transmembrane region" description="Helical" evidence="8">
    <location>
        <begin position="319"/>
        <end position="338"/>
    </location>
</feature>
<sequence length="345" mass="36938">MPAGPFILSAMKNTKHRHLIIVLSTILLSLMVIACCVGRYTVNPQDMLYAIQTKMTGEPGNLAMENVFFVIRLPRVIAAVSIGAVLSLCGAVYQGIFKNPLVSPDLLGVSKGACVGAAFSILLGGGMLARQLSAFAFGIIAMLMTMTFPKLLRNQSNLVLVLAGIITSGFMDSILGLMKFTSENDTDLAAIVFWQMGSLASIKVHEILSVLPVFAVGAFILLSLSFRINILSFGDIEAQSLGVNVKKIRWIIILIASLLTASAVCISGTIAWIGLIMPHLARMLAGSDHIKSLPVTMLMGGIFLLLIDTIARTATSLEIPLSVLTGLIGAPFFAWLLYRQKAKVS</sequence>
<organism evidence="9 10">
    <name type="scientific">Eubacterium callanderi</name>
    <dbReference type="NCBI Taxonomy" id="53442"/>
    <lineage>
        <taxon>Bacteria</taxon>
        <taxon>Bacillati</taxon>
        <taxon>Bacillota</taxon>
        <taxon>Clostridia</taxon>
        <taxon>Eubacteriales</taxon>
        <taxon>Eubacteriaceae</taxon>
        <taxon>Eubacterium</taxon>
    </lineage>
</organism>
<evidence type="ECO:0000256" key="2">
    <source>
        <dbReference type="ARBA" id="ARBA00007935"/>
    </source>
</evidence>
<dbReference type="PANTHER" id="PTHR30472">
    <property type="entry name" value="FERRIC ENTEROBACTIN TRANSPORT SYSTEM PERMEASE PROTEIN"/>
    <property type="match status" value="1"/>
</dbReference>
<dbReference type="HOGENOM" id="CLU_013016_0_2_9"/>
<evidence type="ECO:0000256" key="7">
    <source>
        <dbReference type="ARBA" id="ARBA00023136"/>
    </source>
</evidence>
<feature type="transmembrane region" description="Helical" evidence="8">
    <location>
        <begin position="207"/>
        <end position="230"/>
    </location>
</feature>
<dbReference type="EMBL" id="CP002273">
    <property type="protein sequence ID" value="ADO37789.1"/>
    <property type="molecule type" value="Genomic_DNA"/>
</dbReference>
<keyword evidence="3" id="KW-0813">Transport</keyword>
<feature type="transmembrane region" description="Helical" evidence="8">
    <location>
        <begin position="250"/>
        <end position="277"/>
    </location>
</feature>
<evidence type="ECO:0000256" key="8">
    <source>
        <dbReference type="SAM" id="Phobius"/>
    </source>
</evidence>
<accession>E3GEV9</accession>
<evidence type="ECO:0000256" key="1">
    <source>
        <dbReference type="ARBA" id="ARBA00004651"/>
    </source>
</evidence>
<dbReference type="GO" id="GO:0033214">
    <property type="term" value="P:siderophore-iron import into cell"/>
    <property type="evidence" value="ECO:0007669"/>
    <property type="project" value="TreeGrafter"/>
</dbReference>
<dbReference type="FunFam" id="1.10.3470.10:FF:000001">
    <property type="entry name" value="Vitamin B12 ABC transporter permease BtuC"/>
    <property type="match status" value="1"/>
</dbReference>
<dbReference type="PANTHER" id="PTHR30472:SF70">
    <property type="entry name" value="MOLYBDATE IMPORT SYSTEM PERMEASE PROTEIN MOLB"/>
    <property type="match status" value="1"/>
</dbReference>
<evidence type="ECO:0000256" key="4">
    <source>
        <dbReference type="ARBA" id="ARBA00022475"/>
    </source>
</evidence>
<dbReference type="GO" id="GO:0005886">
    <property type="term" value="C:plasma membrane"/>
    <property type="evidence" value="ECO:0007669"/>
    <property type="project" value="UniProtKB-SubCell"/>
</dbReference>
<keyword evidence="4" id="KW-1003">Cell membrane</keyword>
<keyword evidence="10" id="KW-1185">Reference proteome</keyword>
<feature type="transmembrane region" description="Helical" evidence="8">
    <location>
        <begin position="108"/>
        <end position="125"/>
    </location>
</feature>
<feature type="transmembrane region" description="Helical" evidence="8">
    <location>
        <begin position="158"/>
        <end position="178"/>
    </location>
</feature>
<proteinExistence type="inferred from homology"/>
<dbReference type="GO" id="GO:0022857">
    <property type="term" value="F:transmembrane transporter activity"/>
    <property type="evidence" value="ECO:0007669"/>
    <property type="project" value="InterPro"/>
</dbReference>
<feature type="transmembrane region" description="Helical" evidence="8">
    <location>
        <begin position="132"/>
        <end position="152"/>
    </location>
</feature>
<gene>
    <name evidence="9" type="ordered locus">ELI_2808</name>
</gene>
<feature type="transmembrane region" description="Helical" evidence="8">
    <location>
        <begin position="289"/>
        <end position="307"/>
    </location>
</feature>
<keyword evidence="7 8" id="KW-0472">Membrane</keyword>
<dbReference type="Proteomes" id="UP000006873">
    <property type="component" value="Chromosome"/>
</dbReference>
<evidence type="ECO:0000256" key="5">
    <source>
        <dbReference type="ARBA" id="ARBA00022692"/>
    </source>
</evidence>
<dbReference type="InterPro" id="IPR000522">
    <property type="entry name" value="ABC_transptr_permease_BtuC"/>
</dbReference>
<reference key="1">
    <citation type="submission" date="2010-09" db="EMBL/GenBank/DDBJ databases">
        <authorList>
            <person name="Roh H."/>
            <person name="Ko H.-J."/>
            <person name="Kim D."/>
            <person name="Choi D.G."/>
            <person name="Park S."/>
            <person name="Kim S."/>
            <person name="Kim K.H."/>
            <person name="Chang I.S."/>
            <person name="Choi I.-G."/>
        </authorList>
    </citation>
    <scope>NUCLEOTIDE SEQUENCE</scope>
    <source>
        <strain>KIST612</strain>
    </source>
</reference>
<dbReference type="SUPFAM" id="SSF81345">
    <property type="entry name" value="ABC transporter involved in vitamin B12 uptake, BtuC"/>
    <property type="match status" value="1"/>
</dbReference>
<evidence type="ECO:0000256" key="6">
    <source>
        <dbReference type="ARBA" id="ARBA00022989"/>
    </source>
</evidence>
<dbReference type="AlphaFoldDB" id="E3GEV9"/>
<evidence type="ECO:0000256" key="3">
    <source>
        <dbReference type="ARBA" id="ARBA00022448"/>
    </source>
</evidence>
<protein>
    <submittedName>
        <fullName evidence="9">Transport system permease protein</fullName>
    </submittedName>
</protein>
<feature type="transmembrane region" description="Helical" evidence="8">
    <location>
        <begin position="20"/>
        <end position="42"/>
    </location>
</feature>
<dbReference type="InterPro" id="IPR037294">
    <property type="entry name" value="ABC_BtuC-like"/>
</dbReference>
<dbReference type="CDD" id="cd06550">
    <property type="entry name" value="TM_ABC_iron-siderophores_like"/>
    <property type="match status" value="1"/>
</dbReference>
<dbReference type="Pfam" id="PF01032">
    <property type="entry name" value="FecCD"/>
    <property type="match status" value="1"/>
</dbReference>